<evidence type="ECO:0000256" key="1">
    <source>
        <dbReference type="ARBA" id="ARBA00001974"/>
    </source>
</evidence>
<evidence type="ECO:0000313" key="7">
    <source>
        <dbReference type="EMBL" id="KAE8247323.1"/>
    </source>
</evidence>
<accession>A0A8X7MSF7</accession>
<evidence type="ECO:0000313" key="8">
    <source>
        <dbReference type="Proteomes" id="UP000077684"/>
    </source>
</evidence>
<keyword evidence="5" id="KW-0560">Oxidoreductase</keyword>
<dbReference type="PANTHER" id="PTHR48467:SF1">
    <property type="entry name" value="GLUTAMATE SYNTHASE 1 [NADH], CHLOROPLASTIC-LIKE"/>
    <property type="match status" value="1"/>
</dbReference>
<evidence type="ECO:0000256" key="5">
    <source>
        <dbReference type="ARBA" id="ARBA00023002"/>
    </source>
</evidence>
<dbReference type="InterPro" id="IPR055275">
    <property type="entry name" value="Ferredox_Rdtase"/>
</dbReference>
<dbReference type="GO" id="GO:0016491">
    <property type="term" value="F:oxidoreductase activity"/>
    <property type="evidence" value="ECO:0007669"/>
    <property type="project" value="UniProtKB-KW"/>
</dbReference>
<protein>
    <recommendedName>
        <fullName evidence="9">Adrenodoxin-NADP(+) reductase</fullName>
    </recommendedName>
</protein>
<feature type="compositionally biased region" description="Low complexity" evidence="6">
    <location>
        <begin position="419"/>
        <end position="444"/>
    </location>
</feature>
<organism evidence="7 8">
    <name type="scientific">Tilletia controversa</name>
    <name type="common">dwarf bunt fungus</name>
    <dbReference type="NCBI Taxonomy" id="13291"/>
    <lineage>
        <taxon>Eukaryota</taxon>
        <taxon>Fungi</taxon>
        <taxon>Dikarya</taxon>
        <taxon>Basidiomycota</taxon>
        <taxon>Ustilaginomycotina</taxon>
        <taxon>Exobasidiomycetes</taxon>
        <taxon>Tilletiales</taxon>
        <taxon>Tilletiaceae</taxon>
        <taxon>Tilletia</taxon>
    </lineage>
</organism>
<comment type="cofactor">
    <cofactor evidence="1">
        <name>FAD</name>
        <dbReference type="ChEBI" id="CHEBI:57692"/>
    </cofactor>
</comment>
<reference evidence="7" key="1">
    <citation type="submission" date="2016-04" db="EMBL/GenBank/DDBJ databases">
        <authorList>
            <person name="Nguyen H.D."/>
            <person name="Samba Siva P."/>
            <person name="Cullis J."/>
            <person name="Levesque C.A."/>
            <person name="Hambleton S."/>
        </authorList>
    </citation>
    <scope>NUCLEOTIDE SEQUENCE</scope>
    <source>
        <strain evidence="7">DAOMC 236426</strain>
    </source>
</reference>
<sequence>MAAAAAAVHPIKLAIIGSGPSAFYAATRALTTPAPISAVHIYEALPTPFGLVRAGVAPDHPDVKNVTHRFTEVVRSASASALGSRHYGAEQAGERGGEGAAGAGTGGAGTFRFFGNVRVVAGPSSRNPAQTGGTALELPLQELLRHYTHIILAYGSAGARTLGTRVGGQELGGVCSALDFVNWYNGHPDAHTPAGSEGGRSAAANPWLDVIRPDARHVSVIGAGNVALDVARILLRARTPTSTFLAGTDIPSPVLSRLADTRVEHVSIVARRGVAQVAFTNKEVREMLTLGESEGIDFVPLSKESGELALDDVARLKQLSDSATRSLKAGEFGSMEKETFTKHASELAGELRIRKRLVDLLIKGSKAPKPDAAGHRKSWSLEPFRAPEAILPSTSSASGEGSTHGRGYVGQIRWSVTEPVPSSSNSSADASPSPAPTSPLQTPTWGGGSPPQTTEPQWGSVRPTGNTTTTDTDSVVYSLGYVGAPLPLPSSSSEASKQNTSSQTWQNIIPFDHRRGVIKNEKGTVEWDSEAIAQLGLNENELPHVYTTGWIGRGPVGVIATTMYDAYDTVDLMLSRASSAKTSKKVPDPTAPPALIQDALFAERIGQSPSERRAALKPSNISRATGAELGIGGLAGSVVEWEDWEIVDEFEREAGAVHVPGGKEREKVLTFT</sequence>
<dbReference type="SUPFAM" id="SSF51971">
    <property type="entry name" value="Nucleotide-binding domain"/>
    <property type="match status" value="1"/>
</dbReference>
<dbReference type="PRINTS" id="PR00368">
    <property type="entry name" value="FADPNR"/>
</dbReference>
<evidence type="ECO:0000256" key="6">
    <source>
        <dbReference type="SAM" id="MobiDB-lite"/>
    </source>
</evidence>
<dbReference type="InterPro" id="IPR036188">
    <property type="entry name" value="FAD/NAD-bd_sf"/>
</dbReference>
<keyword evidence="4" id="KW-0521">NADP</keyword>
<proteinExistence type="predicted"/>
<dbReference type="PRINTS" id="PR00411">
    <property type="entry name" value="PNDRDTASEI"/>
</dbReference>
<evidence type="ECO:0000256" key="3">
    <source>
        <dbReference type="ARBA" id="ARBA00022827"/>
    </source>
</evidence>
<comment type="caution">
    <text evidence="7">The sequence shown here is derived from an EMBL/GenBank/DDBJ whole genome shotgun (WGS) entry which is preliminary data.</text>
</comment>
<gene>
    <name evidence="7" type="ORF">A4X06_0g4536</name>
</gene>
<dbReference type="AlphaFoldDB" id="A0A8X7MSF7"/>
<dbReference type="Gene3D" id="3.40.50.720">
    <property type="entry name" value="NAD(P)-binding Rossmann-like Domain"/>
    <property type="match status" value="1"/>
</dbReference>
<dbReference type="PANTHER" id="PTHR48467">
    <property type="entry name" value="GLUTAMATE SYNTHASE 1 [NADH], CHLOROPLASTIC-LIKE"/>
    <property type="match status" value="1"/>
</dbReference>
<keyword evidence="3" id="KW-0274">FAD</keyword>
<reference evidence="7" key="2">
    <citation type="journal article" date="2019" name="IMA Fungus">
        <title>Genome sequencing and comparison of five Tilletia species to identify candidate genes for the detection of regulated species infecting wheat.</title>
        <authorList>
            <person name="Nguyen H.D.T."/>
            <person name="Sultana T."/>
            <person name="Kesanakurti P."/>
            <person name="Hambleton S."/>
        </authorList>
    </citation>
    <scope>NUCLEOTIDE SEQUENCE</scope>
    <source>
        <strain evidence="7">DAOMC 236426</strain>
    </source>
</reference>
<evidence type="ECO:0000256" key="2">
    <source>
        <dbReference type="ARBA" id="ARBA00022630"/>
    </source>
</evidence>
<dbReference type="Proteomes" id="UP000077684">
    <property type="component" value="Unassembled WGS sequence"/>
</dbReference>
<keyword evidence="8" id="KW-1185">Reference proteome</keyword>
<dbReference type="Gene3D" id="3.50.50.60">
    <property type="entry name" value="FAD/NAD(P)-binding domain"/>
    <property type="match status" value="1"/>
</dbReference>
<feature type="region of interest" description="Disordered" evidence="6">
    <location>
        <begin position="418"/>
        <end position="472"/>
    </location>
</feature>
<name>A0A8X7MSF7_9BASI</name>
<dbReference type="EMBL" id="LWDE02000484">
    <property type="protein sequence ID" value="KAE8247323.1"/>
    <property type="molecule type" value="Genomic_DNA"/>
</dbReference>
<evidence type="ECO:0008006" key="9">
    <source>
        <dbReference type="Google" id="ProtNLM"/>
    </source>
</evidence>
<evidence type="ECO:0000256" key="4">
    <source>
        <dbReference type="ARBA" id="ARBA00022857"/>
    </source>
</evidence>
<keyword evidence="2" id="KW-0285">Flavoprotein</keyword>